<dbReference type="InterPro" id="IPR052027">
    <property type="entry name" value="PspC"/>
</dbReference>
<name>A0A286GWZ8_9PROT</name>
<evidence type="ECO:0000256" key="1">
    <source>
        <dbReference type="ARBA" id="ARBA00004162"/>
    </source>
</evidence>
<feature type="transmembrane region" description="Helical" evidence="7">
    <location>
        <begin position="39"/>
        <end position="63"/>
    </location>
</feature>
<dbReference type="InterPro" id="IPR007168">
    <property type="entry name" value="Phageshock_PspC_N"/>
</dbReference>
<evidence type="ECO:0000313" key="10">
    <source>
        <dbReference type="Proteomes" id="UP000219621"/>
    </source>
</evidence>
<dbReference type="Pfam" id="PF04024">
    <property type="entry name" value="PspC"/>
    <property type="match status" value="1"/>
</dbReference>
<keyword evidence="2" id="KW-1003">Cell membrane</keyword>
<feature type="coiled-coil region" evidence="6">
    <location>
        <begin position="88"/>
        <end position="118"/>
    </location>
</feature>
<evidence type="ECO:0000256" key="7">
    <source>
        <dbReference type="SAM" id="Phobius"/>
    </source>
</evidence>
<dbReference type="PANTHER" id="PTHR33885:SF3">
    <property type="entry name" value="PHAGE SHOCK PROTEIN C"/>
    <property type="match status" value="1"/>
</dbReference>
<evidence type="ECO:0000256" key="5">
    <source>
        <dbReference type="ARBA" id="ARBA00023136"/>
    </source>
</evidence>
<sequence>MSSRDDRYRLYRNPDRGWIAGVAAGMADYFGADVRLVRLGWVLGLIFFTPPVLIAYVVMILVIPRRPDALFGSEEEMGLRRAVHLGPHAALREAKAKLRDAEDRLNRLEAAVLSEEFQLRRKFRDIG</sequence>
<dbReference type="RefSeq" id="WP_097281055.1">
    <property type="nucleotide sequence ID" value="NZ_OCNJ01000011.1"/>
</dbReference>
<keyword evidence="3 7" id="KW-0812">Transmembrane</keyword>
<evidence type="ECO:0000256" key="2">
    <source>
        <dbReference type="ARBA" id="ARBA00022475"/>
    </source>
</evidence>
<keyword evidence="6" id="KW-0175">Coiled coil</keyword>
<dbReference type="PANTHER" id="PTHR33885">
    <property type="entry name" value="PHAGE SHOCK PROTEIN C"/>
    <property type="match status" value="1"/>
</dbReference>
<evidence type="ECO:0000256" key="4">
    <source>
        <dbReference type="ARBA" id="ARBA00022989"/>
    </source>
</evidence>
<keyword evidence="10" id="KW-1185">Reference proteome</keyword>
<dbReference type="GO" id="GO:0005886">
    <property type="term" value="C:plasma membrane"/>
    <property type="evidence" value="ECO:0007669"/>
    <property type="project" value="UniProtKB-SubCell"/>
</dbReference>
<proteinExistence type="predicted"/>
<evidence type="ECO:0000259" key="8">
    <source>
        <dbReference type="Pfam" id="PF04024"/>
    </source>
</evidence>
<dbReference type="EMBL" id="OCNJ01000011">
    <property type="protein sequence ID" value="SOE00075.1"/>
    <property type="molecule type" value="Genomic_DNA"/>
</dbReference>
<organism evidence="9 10">
    <name type="scientific">Caenispirillum bisanense</name>
    <dbReference type="NCBI Taxonomy" id="414052"/>
    <lineage>
        <taxon>Bacteria</taxon>
        <taxon>Pseudomonadati</taxon>
        <taxon>Pseudomonadota</taxon>
        <taxon>Alphaproteobacteria</taxon>
        <taxon>Rhodospirillales</taxon>
        <taxon>Novispirillaceae</taxon>
        <taxon>Caenispirillum</taxon>
    </lineage>
</organism>
<feature type="domain" description="Phage shock protein PspC N-terminal" evidence="8">
    <location>
        <begin position="9"/>
        <end position="65"/>
    </location>
</feature>
<evidence type="ECO:0000313" key="9">
    <source>
        <dbReference type="EMBL" id="SOE00075.1"/>
    </source>
</evidence>
<reference evidence="9 10" key="1">
    <citation type="submission" date="2017-09" db="EMBL/GenBank/DDBJ databases">
        <authorList>
            <person name="Ehlers B."/>
            <person name="Leendertz F.H."/>
        </authorList>
    </citation>
    <scope>NUCLEOTIDE SEQUENCE [LARGE SCALE GENOMIC DNA]</scope>
    <source>
        <strain evidence="9 10">USBA 140</strain>
    </source>
</reference>
<protein>
    <submittedName>
        <fullName evidence="9">Phage shock protein C (PspC) family protein</fullName>
    </submittedName>
</protein>
<evidence type="ECO:0000256" key="3">
    <source>
        <dbReference type="ARBA" id="ARBA00022692"/>
    </source>
</evidence>
<dbReference type="Proteomes" id="UP000219621">
    <property type="component" value="Unassembled WGS sequence"/>
</dbReference>
<keyword evidence="5 7" id="KW-0472">Membrane</keyword>
<keyword evidence="4 7" id="KW-1133">Transmembrane helix</keyword>
<gene>
    <name evidence="9" type="ORF">SAMN05421508_11169</name>
</gene>
<comment type="subcellular location">
    <subcellularLocation>
        <location evidence="1">Cell membrane</location>
        <topology evidence="1">Single-pass membrane protein</topology>
    </subcellularLocation>
</comment>
<dbReference type="AlphaFoldDB" id="A0A286GWZ8"/>
<evidence type="ECO:0000256" key="6">
    <source>
        <dbReference type="SAM" id="Coils"/>
    </source>
</evidence>
<accession>A0A286GWZ8</accession>